<feature type="transmembrane region" description="Helical" evidence="7">
    <location>
        <begin position="49"/>
        <end position="67"/>
    </location>
</feature>
<dbReference type="PROSITE" id="PS50850">
    <property type="entry name" value="MFS"/>
    <property type="match status" value="1"/>
</dbReference>
<dbReference type="PANTHER" id="PTHR23501:SF170">
    <property type="entry name" value="MULTIDRUG RESISTANCE PROTEIN 3"/>
    <property type="match status" value="1"/>
</dbReference>
<feature type="transmembrane region" description="Helical" evidence="7">
    <location>
        <begin position="165"/>
        <end position="186"/>
    </location>
</feature>
<dbReference type="AlphaFoldDB" id="P94379"/>
<keyword evidence="6 7" id="KW-0472">Membrane</keyword>
<comment type="subcellular location">
    <subcellularLocation>
        <location evidence="1">Cell membrane</location>
        <topology evidence="1">Multi-pass membrane protein</topology>
    </subcellularLocation>
</comment>
<dbReference type="Gene3D" id="1.20.1720.10">
    <property type="entry name" value="Multidrug resistance protein D"/>
    <property type="match status" value="1"/>
</dbReference>
<evidence type="ECO:0000256" key="6">
    <source>
        <dbReference type="ARBA" id="ARBA00023136"/>
    </source>
</evidence>
<feature type="transmembrane region" description="Helical" evidence="7">
    <location>
        <begin position="299"/>
        <end position="317"/>
    </location>
</feature>
<sequence>MDTTTAKQASTKFVVLGLLLGILMSAMDNTIVATAMGNIVADLGSFDKFAWVTASYMVAVMAGMPIYGKLSDMYGRKRFSCLDLFFSLIGSALCGIAQTMNQLIIFRAIQGIGGGALLPIAFTIIFDLFPPEKRGKMSGMFGAVFGLSSVLGPLLGAIITDSISWHWVFYINVPIGALSLFFIIRYYKESLEHRKQKIDWGGAITLVVSIVCLMFALELGGKTYDWNSIQIIGLFIVFAVFFIAFFIVEKKAEDPARYSARSSRMACLRQRQILAFLYEGIFIILAVFIPTFVQPVYASSAASAGFILTPMMIGSVIRSMIGGIFQHEDKLPQSDADICYSFLYRHAASFQYDA</sequence>
<evidence type="ECO:0000256" key="5">
    <source>
        <dbReference type="ARBA" id="ARBA00022989"/>
    </source>
</evidence>
<keyword evidence="3" id="KW-1003">Cell membrane</keyword>
<evidence type="ECO:0000256" key="2">
    <source>
        <dbReference type="ARBA" id="ARBA00022448"/>
    </source>
</evidence>
<evidence type="ECO:0000313" key="9">
    <source>
        <dbReference type="EMBL" id="BAA08941.1"/>
    </source>
</evidence>
<dbReference type="GO" id="GO:0005886">
    <property type="term" value="C:plasma membrane"/>
    <property type="evidence" value="ECO:0007669"/>
    <property type="project" value="UniProtKB-SubCell"/>
</dbReference>
<keyword evidence="4 7" id="KW-0812">Transmembrane</keyword>
<feature type="transmembrane region" description="Helical" evidence="7">
    <location>
        <begin position="104"/>
        <end position="129"/>
    </location>
</feature>
<dbReference type="SUPFAM" id="SSF103473">
    <property type="entry name" value="MFS general substrate transporter"/>
    <property type="match status" value="1"/>
</dbReference>
<reference evidence="9" key="1">
    <citation type="journal article" date="1996" name="Microbiology (Mosc.)">
        <title>The 25 degree-36 degree region of the Bacillus subtilis chromosome: determination of the sequence of a 146kb segment and identification of 113 genes.</title>
        <authorList>
            <person name="Yamane K."/>
            <person name="Kumano M."/>
            <person name="Kurita K."/>
        </authorList>
    </citation>
    <scope>NUCLEOTIDE SEQUENCE</scope>
    <source>
        <strain evidence="9">168 trpC2</strain>
    </source>
</reference>
<protein>
    <submittedName>
        <fullName evidence="9">Multidrug resistance protein(EmrB) homologue of H. influenzae</fullName>
    </submittedName>
</protein>
<evidence type="ECO:0000256" key="3">
    <source>
        <dbReference type="ARBA" id="ARBA00022475"/>
    </source>
</evidence>
<organism evidence="9">
    <name type="scientific">Bacillus subtilis</name>
    <dbReference type="NCBI Taxonomy" id="1423"/>
    <lineage>
        <taxon>Bacteria</taxon>
        <taxon>Bacillati</taxon>
        <taxon>Bacillota</taxon>
        <taxon>Bacilli</taxon>
        <taxon>Bacillales</taxon>
        <taxon>Bacillaceae</taxon>
        <taxon>Bacillus</taxon>
    </lineage>
</organism>
<keyword evidence="5 7" id="KW-1133">Transmembrane helix</keyword>
<feature type="transmembrane region" description="Helical" evidence="7">
    <location>
        <begin position="273"/>
        <end position="293"/>
    </location>
</feature>
<dbReference type="PANTHER" id="PTHR23501">
    <property type="entry name" value="MAJOR FACILITATOR SUPERFAMILY"/>
    <property type="match status" value="1"/>
</dbReference>
<evidence type="ECO:0000256" key="7">
    <source>
        <dbReference type="SAM" id="Phobius"/>
    </source>
</evidence>
<name>P94379_BACIU</name>
<dbReference type="InterPro" id="IPR036259">
    <property type="entry name" value="MFS_trans_sf"/>
</dbReference>
<feature type="transmembrane region" description="Helical" evidence="7">
    <location>
        <begin position="198"/>
        <end position="217"/>
    </location>
</feature>
<dbReference type="GO" id="GO:0022857">
    <property type="term" value="F:transmembrane transporter activity"/>
    <property type="evidence" value="ECO:0007669"/>
    <property type="project" value="InterPro"/>
</dbReference>
<evidence type="ECO:0000256" key="4">
    <source>
        <dbReference type="ARBA" id="ARBA00022692"/>
    </source>
</evidence>
<feature type="transmembrane region" description="Helical" evidence="7">
    <location>
        <begin position="141"/>
        <end position="159"/>
    </location>
</feature>
<gene>
    <name evidence="9" type="primary">ycgD</name>
</gene>
<accession>P94379</accession>
<dbReference type="FunFam" id="1.20.1720.10:FF:000004">
    <property type="entry name" value="EmrB/QacA family drug resistance transporter"/>
    <property type="match status" value="1"/>
</dbReference>
<feature type="transmembrane region" description="Helical" evidence="7">
    <location>
        <begin position="229"/>
        <end position="248"/>
    </location>
</feature>
<dbReference type="InterPro" id="IPR011701">
    <property type="entry name" value="MFS"/>
</dbReference>
<feature type="domain" description="Major facilitator superfamily (MFS) profile" evidence="8">
    <location>
        <begin position="14"/>
        <end position="354"/>
    </location>
</feature>
<keyword evidence="2" id="KW-0813">Transport</keyword>
<evidence type="ECO:0000256" key="1">
    <source>
        <dbReference type="ARBA" id="ARBA00004651"/>
    </source>
</evidence>
<dbReference type="Pfam" id="PF07690">
    <property type="entry name" value="MFS_1"/>
    <property type="match status" value="1"/>
</dbReference>
<dbReference type="InterPro" id="IPR020846">
    <property type="entry name" value="MFS_dom"/>
</dbReference>
<feature type="transmembrane region" description="Helical" evidence="7">
    <location>
        <begin position="79"/>
        <end position="98"/>
    </location>
</feature>
<evidence type="ECO:0000259" key="8">
    <source>
        <dbReference type="PROSITE" id="PS50850"/>
    </source>
</evidence>
<proteinExistence type="predicted"/>
<dbReference type="EMBL" id="D50453">
    <property type="protein sequence ID" value="BAA08941.1"/>
    <property type="molecule type" value="Genomic_DNA"/>
</dbReference>